<sequence length="109" mass="11710">MQEGSSLFCLLRKCRVLLLFRSTVHRESLAGGSTAMGLIASAAQLILHHQGAGGQRPTVGCSTAAECAQPWHVGDWGGPWILNTYGQRVERLACRVHAKPCCACPEHAN</sequence>
<reference evidence="1" key="1">
    <citation type="submission" date="2021-01" db="EMBL/GenBank/DDBJ databases">
        <authorList>
            <person name="Corre E."/>
            <person name="Pelletier E."/>
            <person name="Niang G."/>
            <person name="Scheremetjew M."/>
            <person name="Finn R."/>
            <person name="Kale V."/>
            <person name="Holt S."/>
            <person name="Cochrane G."/>
            <person name="Meng A."/>
            <person name="Brown T."/>
            <person name="Cohen L."/>
        </authorList>
    </citation>
    <scope>NUCLEOTIDE SEQUENCE</scope>
    <source>
        <strain evidence="1">SAG 11-49</strain>
    </source>
</reference>
<proteinExistence type="predicted"/>
<name>A0A7S0R3I5_9CHLO</name>
<organism evidence="1">
    <name type="scientific">Chlamydomonas leiostraca</name>
    <dbReference type="NCBI Taxonomy" id="1034604"/>
    <lineage>
        <taxon>Eukaryota</taxon>
        <taxon>Viridiplantae</taxon>
        <taxon>Chlorophyta</taxon>
        <taxon>core chlorophytes</taxon>
        <taxon>Chlorophyceae</taxon>
        <taxon>CS clade</taxon>
        <taxon>Chlamydomonadales</taxon>
        <taxon>Chlamydomonadaceae</taxon>
        <taxon>Chlamydomonas</taxon>
    </lineage>
</organism>
<dbReference type="EMBL" id="HBFB01003294">
    <property type="protein sequence ID" value="CAD8666017.1"/>
    <property type="molecule type" value="Transcribed_RNA"/>
</dbReference>
<evidence type="ECO:0000313" key="1">
    <source>
        <dbReference type="EMBL" id="CAD8666017.1"/>
    </source>
</evidence>
<protein>
    <submittedName>
        <fullName evidence="1">Uncharacterized protein</fullName>
    </submittedName>
</protein>
<dbReference type="AlphaFoldDB" id="A0A7S0R3I5"/>
<accession>A0A7S0R3I5</accession>
<gene>
    <name evidence="1" type="ORF">CLEI1391_LOCUS1718</name>
</gene>